<dbReference type="EMBL" id="CP045913">
    <property type="protein sequence ID" value="QGH60770.1"/>
    <property type="molecule type" value="Genomic_DNA"/>
</dbReference>
<organism evidence="2 3">
    <name type="scientific">Serratia proteamaculans</name>
    <dbReference type="NCBI Taxonomy" id="28151"/>
    <lineage>
        <taxon>Bacteria</taxon>
        <taxon>Pseudomonadati</taxon>
        <taxon>Pseudomonadota</taxon>
        <taxon>Gammaproteobacteria</taxon>
        <taxon>Enterobacterales</taxon>
        <taxon>Yersiniaceae</taxon>
        <taxon>Serratia</taxon>
    </lineage>
</organism>
<keyword evidence="1" id="KW-0812">Transmembrane</keyword>
<keyword evidence="1" id="KW-0472">Membrane</keyword>
<gene>
    <name evidence="2" type="ORF">GHV41_07895</name>
</gene>
<evidence type="ECO:0000256" key="1">
    <source>
        <dbReference type="SAM" id="Phobius"/>
    </source>
</evidence>
<sequence>MSQQPTHNEVFHLYNSYYREHMTSRFYRHIFNSICFVQVVLGSTFMANIAASWFAGFAVTLLSAYIFVCKPGEIASSAKAQALRYERLIHSLSNPDAQSLKDSVIKLAEDDTETPGSLTNPAYIRAAIATGCANDDILSQRANLTPLERIYSFIAGGIPK</sequence>
<evidence type="ECO:0008006" key="4">
    <source>
        <dbReference type="Google" id="ProtNLM"/>
    </source>
</evidence>
<evidence type="ECO:0000313" key="3">
    <source>
        <dbReference type="Proteomes" id="UP000381260"/>
    </source>
</evidence>
<reference evidence="2 3" key="1">
    <citation type="submission" date="2019-11" db="EMBL/GenBank/DDBJ databases">
        <title>The Phosphoenolpyruvate Phosphotransferase System Regulates Serratia proteamaculans 336X Biofilm Formation and Wheat Roots colonization.</title>
        <authorList>
            <person name="Liu F."/>
        </authorList>
    </citation>
    <scope>NUCLEOTIDE SEQUENCE [LARGE SCALE GENOMIC DNA]</scope>
    <source>
        <strain evidence="2 3">336X</strain>
    </source>
</reference>
<evidence type="ECO:0000313" key="2">
    <source>
        <dbReference type="EMBL" id="QGH60770.1"/>
    </source>
</evidence>
<dbReference type="RefSeq" id="WP_153858179.1">
    <property type="nucleotide sequence ID" value="NZ_CP045913.1"/>
</dbReference>
<dbReference type="Proteomes" id="UP000381260">
    <property type="component" value="Chromosome"/>
</dbReference>
<feature type="transmembrane region" description="Helical" evidence="1">
    <location>
        <begin position="51"/>
        <end position="69"/>
    </location>
</feature>
<keyword evidence="1" id="KW-1133">Transmembrane helix</keyword>
<protein>
    <recommendedName>
        <fullName evidence="4">SMODS and SLOG-associating 2TM effector domain-containing protein</fullName>
    </recommendedName>
</protein>
<feature type="transmembrane region" description="Helical" evidence="1">
    <location>
        <begin position="26"/>
        <end position="45"/>
    </location>
</feature>
<accession>A0A5Q2V9H9</accession>
<proteinExistence type="predicted"/>
<dbReference type="AlphaFoldDB" id="A0A5Q2V9H9"/>
<name>A0A5Q2V9H9_SERPR</name>